<dbReference type="PROSITE" id="PS51007">
    <property type="entry name" value="CYTC"/>
    <property type="match status" value="1"/>
</dbReference>
<dbReference type="RefSeq" id="WP_107494345.1">
    <property type="nucleotide sequence ID" value="NZ_PZKC01000012.1"/>
</dbReference>
<feature type="domain" description="Cytochrome c" evidence="7">
    <location>
        <begin position="46"/>
        <end position="138"/>
    </location>
</feature>
<proteinExistence type="predicted"/>
<dbReference type="InterPro" id="IPR009056">
    <property type="entry name" value="Cyt_c-like_dom"/>
</dbReference>
<feature type="region of interest" description="Disordered" evidence="5">
    <location>
        <begin position="57"/>
        <end position="93"/>
    </location>
</feature>
<evidence type="ECO:0000256" key="2">
    <source>
        <dbReference type="ARBA" id="ARBA00022723"/>
    </source>
</evidence>
<evidence type="ECO:0000313" key="9">
    <source>
        <dbReference type="Proteomes" id="UP000241193"/>
    </source>
</evidence>
<dbReference type="Pfam" id="PF09086">
    <property type="entry name" value="DUF1924"/>
    <property type="match status" value="1"/>
</dbReference>
<keyword evidence="2 4" id="KW-0479">Metal-binding</keyword>
<dbReference type="SUPFAM" id="SSF46626">
    <property type="entry name" value="Cytochrome c"/>
    <property type="match status" value="1"/>
</dbReference>
<reference evidence="8 9" key="2">
    <citation type="submission" date="2018-04" db="EMBL/GenBank/DDBJ databases">
        <title>Thauera lacus sp. nov., isolated from an saline lake in Inner Mongolia, China.</title>
        <authorList>
            <person name="Liang Q.-Y."/>
        </authorList>
    </citation>
    <scope>NUCLEOTIDE SEQUENCE [LARGE SCALE GENOMIC DNA]</scope>
    <source>
        <strain evidence="8 9">D20</strain>
    </source>
</reference>
<dbReference type="Gene3D" id="1.10.760.10">
    <property type="entry name" value="Cytochrome c-like domain"/>
    <property type="match status" value="1"/>
</dbReference>
<evidence type="ECO:0000256" key="6">
    <source>
        <dbReference type="SAM" id="SignalP"/>
    </source>
</evidence>
<dbReference type="Proteomes" id="UP000241193">
    <property type="component" value="Unassembled WGS sequence"/>
</dbReference>
<evidence type="ECO:0000256" key="5">
    <source>
        <dbReference type="SAM" id="MobiDB-lite"/>
    </source>
</evidence>
<feature type="signal peptide" evidence="6">
    <location>
        <begin position="1"/>
        <end position="22"/>
    </location>
</feature>
<dbReference type="GO" id="GO:0020037">
    <property type="term" value="F:heme binding"/>
    <property type="evidence" value="ECO:0007669"/>
    <property type="project" value="InterPro"/>
</dbReference>
<feature type="chain" id="PRO_5015420332" description="Cytochrome c domain-containing protein" evidence="6">
    <location>
        <begin position="23"/>
        <end position="138"/>
    </location>
</feature>
<keyword evidence="3 4" id="KW-0408">Iron</keyword>
<organism evidence="8 9">
    <name type="scientific">Pseudothauera lacus</name>
    <dbReference type="NCBI Taxonomy" id="2136175"/>
    <lineage>
        <taxon>Bacteria</taxon>
        <taxon>Pseudomonadati</taxon>
        <taxon>Pseudomonadota</taxon>
        <taxon>Betaproteobacteria</taxon>
        <taxon>Rhodocyclales</taxon>
        <taxon>Zoogloeaceae</taxon>
        <taxon>Pseudothauera</taxon>
    </lineage>
</organism>
<evidence type="ECO:0000313" key="8">
    <source>
        <dbReference type="EMBL" id="PTD95563.1"/>
    </source>
</evidence>
<evidence type="ECO:0000256" key="4">
    <source>
        <dbReference type="PROSITE-ProRule" id="PRU00433"/>
    </source>
</evidence>
<evidence type="ECO:0000259" key="7">
    <source>
        <dbReference type="PROSITE" id="PS51007"/>
    </source>
</evidence>
<accession>A0A2T4ICR8</accession>
<dbReference type="GO" id="GO:0009055">
    <property type="term" value="F:electron transfer activity"/>
    <property type="evidence" value="ECO:0007669"/>
    <property type="project" value="InterPro"/>
</dbReference>
<sequence>MKKRLRIIAAVVALTLPLSVPAASIDAQLERYATAARSAGSGFEGFVAARGEDFHTRRFSGGRPDTPSCAACHRDDPRQPGQTRTGKSIEPVALSVSPGRYADPEKIEKWFKRNCQEVLGRECSAQEKGDWLSYMRSR</sequence>
<dbReference type="GO" id="GO:0046872">
    <property type="term" value="F:metal ion binding"/>
    <property type="evidence" value="ECO:0007669"/>
    <property type="project" value="UniProtKB-KW"/>
</dbReference>
<name>A0A2T4ICR8_9RHOO</name>
<keyword evidence="6" id="KW-0732">Signal</keyword>
<comment type="caution">
    <text evidence="8">The sequence shown here is derived from an EMBL/GenBank/DDBJ whole genome shotgun (WGS) entry which is preliminary data.</text>
</comment>
<dbReference type="EMBL" id="PZKC01000012">
    <property type="protein sequence ID" value="PTD95563.1"/>
    <property type="molecule type" value="Genomic_DNA"/>
</dbReference>
<keyword evidence="9" id="KW-1185">Reference proteome</keyword>
<dbReference type="InterPro" id="IPR036909">
    <property type="entry name" value="Cyt_c-like_dom_sf"/>
</dbReference>
<dbReference type="AlphaFoldDB" id="A0A2T4ICR8"/>
<protein>
    <recommendedName>
        <fullName evidence="7">Cytochrome c domain-containing protein</fullName>
    </recommendedName>
</protein>
<evidence type="ECO:0000256" key="3">
    <source>
        <dbReference type="ARBA" id="ARBA00023004"/>
    </source>
</evidence>
<dbReference type="OrthoDB" id="5295318at2"/>
<reference evidence="8 9" key="1">
    <citation type="submission" date="2018-03" db="EMBL/GenBank/DDBJ databases">
        <authorList>
            <person name="Keele B.F."/>
        </authorList>
    </citation>
    <scope>NUCLEOTIDE SEQUENCE [LARGE SCALE GENOMIC DNA]</scope>
    <source>
        <strain evidence="8 9">D20</strain>
    </source>
</reference>
<keyword evidence="1 4" id="KW-0349">Heme</keyword>
<dbReference type="InterPro" id="IPR015170">
    <property type="entry name" value="DUF1924_SHP"/>
</dbReference>
<evidence type="ECO:0000256" key="1">
    <source>
        <dbReference type="ARBA" id="ARBA00022617"/>
    </source>
</evidence>
<gene>
    <name evidence="8" type="ORF">C8261_14005</name>
</gene>